<dbReference type="InterPro" id="IPR001810">
    <property type="entry name" value="F-box_dom"/>
</dbReference>
<proteinExistence type="predicted"/>
<dbReference type="RefSeq" id="XP_043035975.1">
    <property type="nucleotide sequence ID" value="XM_043180729.1"/>
</dbReference>
<name>A0A9P8AP11_9AGAR</name>
<dbReference type="GeneID" id="66103025"/>
<dbReference type="InterPro" id="IPR036047">
    <property type="entry name" value="F-box-like_dom_sf"/>
</dbReference>
<dbReference type="EMBL" id="MU250551">
    <property type="protein sequence ID" value="KAG7442475.1"/>
    <property type="molecule type" value="Genomic_DNA"/>
</dbReference>
<evidence type="ECO:0000313" key="4">
    <source>
        <dbReference type="Proteomes" id="UP000812287"/>
    </source>
</evidence>
<comment type="caution">
    <text evidence="3">The sequence shown here is derived from an EMBL/GenBank/DDBJ whole genome shotgun (WGS) entry which is preliminary data.</text>
</comment>
<evidence type="ECO:0000259" key="2">
    <source>
        <dbReference type="PROSITE" id="PS50181"/>
    </source>
</evidence>
<feature type="region of interest" description="Disordered" evidence="1">
    <location>
        <begin position="293"/>
        <end position="314"/>
    </location>
</feature>
<protein>
    <recommendedName>
        <fullName evidence="2">F-box domain-containing protein</fullName>
    </recommendedName>
</protein>
<evidence type="ECO:0000313" key="3">
    <source>
        <dbReference type="EMBL" id="KAG7442475.1"/>
    </source>
</evidence>
<gene>
    <name evidence="3" type="ORF">BT62DRAFT_384549</name>
</gene>
<feature type="region of interest" description="Disordered" evidence="1">
    <location>
        <begin position="347"/>
        <end position="400"/>
    </location>
</feature>
<keyword evidence="4" id="KW-1185">Reference proteome</keyword>
<accession>A0A9P8AP11</accession>
<evidence type="ECO:0000256" key="1">
    <source>
        <dbReference type="SAM" id="MobiDB-lite"/>
    </source>
</evidence>
<dbReference type="Proteomes" id="UP000812287">
    <property type="component" value="Unassembled WGS sequence"/>
</dbReference>
<reference evidence="3" key="1">
    <citation type="submission" date="2020-11" db="EMBL/GenBank/DDBJ databases">
        <title>Adaptations for nitrogen fixation in a non-lichenized fungal sporocarp promotes dispersal by wood-feeding termites.</title>
        <authorList>
            <consortium name="DOE Joint Genome Institute"/>
            <person name="Koch R.A."/>
            <person name="Yoon G."/>
            <person name="Arayal U."/>
            <person name="Lail K."/>
            <person name="Amirebrahimi M."/>
            <person name="Labutti K."/>
            <person name="Lipzen A."/>
            <person name="Riley R."/>
            <person name="Barry K."/>
            <person name="Henrissat B."/>
            <person name="Grigoriev I.V."/>
            <person name="Herr J.R."/>
            <person name="Aime M.C."/>
        </authorList>
    </citation>
    <scope>NUCLEOTIDE SEQUENCE</scope>
    <source>
        <strain evidence="3">MCA 3950</strain>
    </source>
</reference>
<feature type="domain" description="F-box" evidence="2">
    <location>
        <begin position="11"/>
        <end position="60"/>
    </location>
</feature>
<dbReference type="SUPFAM" id="SSF81383">
    <property type="entry name" value="F-box domain"/>
    <property type="match status" value="1"/>
</dbReference>
<dbReference type="OrthoDB" id="2322499at2759"/>
<dbReference type="PROSITE" id="PS50181">
    <property type="entry name" value="FBOX"/>
    <property type="match status" value="1"/>
</dbReference>
<sequence>MVRMRARPGSLKGIMAMPQDIWLEMFRLLRPQDLLHLARTSKAIRAVLMRRPLSGIWRNARKCLAISPPIPEPMTGVSEPAWISLLFEKHCRSCLVKQVRIIDFTFYTRLCSSCKQTELMTEHEIERTYPGTEAFCYLCPRKTMPGPRHRKGEITFRTETKQPHYVLRDVIATERRWHALNEEERVLFEQERLRSLTEMDSEVRMCERWVKNKAAFRAGGREKLRLERAAAIFQKLNGLGYEHELQSLGERFNEHPHVNRSSSLTEKGELMLQLTESYLTLNRYANLDEHVRRNDSVDGRNQGSQPRPSHRLPEEHRRIYLGHEHTFRVLSSASVFPRLSLSPRIPPLFPHRANHRPPNQRPGGPPHLHSHRSPDPSDVPKVARNHGGSRPPSPARRPCPSRVAALRNLPQARCPAPSPQCFHMRVVILQWDPSLSWSAETWMQPAGAVGRSSSSTLEARAALESSRSQGPFRRLYPDGGPGS</sequence>
<dbReference type="CDD" id="cd09917">
    <property type="entry name" value="F-box_SF"/>
    <property type="match status" value="1"/>
</dbReference>
<organism evidence="3 4">
    <name type="scientific">Guyanagaster necrorhizus</name>
    <dbReference type="NCBI Taxonomy" id="856835"/>
    <lineage>
        <taxon>Eukaryota</taxon>
        <taxon>Fungi</taxon>
        <taxon>Dikarya</taxon>
        <taxon>Basidiomycota</taxon>
        <taxon>Agaricomycotina</taxon>
        <taxon>Agaricomycetes</taxon>
        <taxon>Agaricomycetidae</taxon>
        <taxon>Agaricales</taxon>
        <taxon>Marasmiineae</taxon>
        <taxon>Physalacriaceae</taxon>
        <taxon>Guyanagaster</taxon>
    </lineage>
</organism>
<feature type="region of interest" description="Disordered" evidence="1">
    <location>
        <begin position="459"/>
        <end position="483"/>
    </location>
</feature>
<dbReference type="AlphaFoldDB" id="A0A9P8AP11"/>